<sequence>MLKTPTVADLLLMPTQRTLSRRGVQSALEQFMRAYSFDLFTRMADFQSMNDAEYTQILAECAAEALSEVTEETGRHQGIYRFLYQDEVIGFVRMRLHADRRCPEPTTSDGLVAFHVDAVLSRLLARRISQSLPVIEDRPERTIDTPVGDFLAAGCERDFTSAVDSISDASLRRLLALDLLPRR</sequence>
<organism evidence="1 2">
    <name type="scientific">Teichococcus globiformis</name>
    <dbReference type="NCBI Taxonomy" id="2307229"/>
    <lineage>
        <taxon>Bacteria</taxon>
        <taxon>Pseudomonadati</taxon>
        <taxon>Pseudomonadota</taxon>
        <taxon>Alphaproteobacteria</taxon>
        <taxon>Acetobacterales</taxon>
        <taxon>Roseomonadaceae</taxon>
        <taxon>Roseomonas</taxon>
    </lineage>
</organism>
<dbReference type="RefSeq" id="WP_379594813.1">
    <property type="nucleotide sequence ID" value="NZ_JBHRTN010000006.1"/>
</dbReference>
<protein>
    <submittedName>
        <fullName evidence="1">Uncharacterized protein</fullName>
    </submittedName>
</protein>
<proteinExistence type="predicted"/>
<accession>A0ABV7G249</accession>
<name>A0ABV7G249_9PROT</name>
<dbReference type="EMBL" id="JBHRTN010000006">
    <property type="protein sequence ID" value="MFC3124392.1"/>
    <property type="molecule type" value="Genomic_DNA"/>
</dbReference>
<keyword evidence="2" id="KW-1185">Reference proteome</keyword>
<gene>
    <name evidence="1" type="ORF">ACFOD4_04900</name>
</gene>
<evidence type="ECO:0000313" key="1">
    <source>
        <dbReference type="EMBL" id="MFC3124392.1"/>
    </source>
</evidence>
<comment type="caution">
    <text evidence="1">The sequence shown here is derived from an EMBL/GenBank/DDBJ whole genome shotgun (WGS) entry which is preliminary data.</text>
</comment>
<evidence type="ECO:0000313" key="2">
    <source>
        <dbReference type="Proteomes" id="UP001595593"/>
    </source>
</evidence>
<dbReference type="Proteomes" id="UP001595593">
    <property type="component" value="Unassembled WGS sequence"/>
</dbReference>
<reference evidence="2" key="1">
    <citation type="journal article" date="2019" name="Int. J. Syst. Evol. Microbiol.">
        <title>The Global Catalogue of Microorganisms (GCM) 10K type strain sequencing project: providing services to taxonomists for standard genome sequencing and annotation.</title>
        <authorList>
            <consortium name="The Broad Institute Genomics Platform"/>
            <consortium name="The Broad Institute Genome Sequencing Center for Infectious Disease"/>
            <person name="Wu L."/>
            <person name="Ma J."/>
        </authorList>
    </citation>
    <scope>NUCLEOTIDE SEQUENCE [LARGE SCALE GENOMIC DNA]</scope>
    <source>
        <strain evidence="2">KCTC 52094</strain>
    </source>
</reference>